<keyword evidence="3" id="KW-0946">Virion</keyword>
<proteinExistence type="predicted"/>
<reference evidence="4" key="1">
    <citation type="submission" date="2017-01" db="EMBL/GenBank/DDBJ databases">
        <title>High-throughput sequencing uncovers low homogeneity in the biogeography of single-stranded DNA viruses.</title>
        <authorList>
            <person name="Pearson V.M."/>
            <person name="Rokyta D.R."/>
        </authorList>
    </citation>
    <scope>NUCLEOTIDE SEQUENCE</scope>
</reference>
<evidence type="ECO:0000256" key="3">
    <source>
        <dbReference type="ARBA" id="ARBA00022844"/>
    </source>
</evidence>
<dbReference type="Gene3D" id="2.60.120.20">
    <property type="match status" value="1"/>
</dbReference>
<evidence type="ECO:0000256" key="1">
    <source>
        <dbReference type="ARBA" id="ARBA00004328"/>
    </source>
</evidence>
<dbReference type="InterPro" id="IPR029053">
    <property type="entry name" value="Viral_coat"/>
</dbReference>
<accession>A0A2K9LSI5</accession>
<dbReference type="GO" id="GO:0005198">
    <property type="term" value="F:structural molecule activity"/>
    <property type="evidence" value="ECO:0007669"/>
    <property type="project" value="InterPro"/>
</dbReference>
<dbReference type="EMBL" id="KY487789">
    <property type="protein sequence ID" value="AUM61651.1"/>
    <property type="molecule type" value="Genomic_DNA"/>
</dbReference>
<dbReference type="InterPro" id="IPR010392">
    <property type="entry name" value="Satellite_virus_coat"/>
</dbReference>
<dbReference type="InterPro" id="IPR037164">
    <property type="entry name" value="Satellite_virus_coat_sf"/>
</dbReference>
<dbReference type="GO" id="GO:0019028">
    <property type="term" value="C:viral capsid"/>
    <property type="evidence" value="ECO:0007669"/>
    <property type="project" value="UniProtKB-KW"/>
</dbReference>
<evidence type="ECO:0000256" key="2">
    <source>
        <dbReference type="ARBA" id="ARBA00022561"/>
    </source>
</evidence>
<sequence>MDITVWRRGQKRVRGDTYGAPTSYPSKRVRLATRTALRAPLRTGGFYGASRYRRLGPRIRRLLRYWSPPERKFLDVTALGTTLANIRFILMNGIAQGTGVSGRIGNKITVTSAQGRISVYVSTATTSPSVRCMLVYDSQTNGAVFTGGDLLASAAAGADFLSPLNLNNRDRFRILWDRTVTVDTVSTERATFNFYKKLKLSVTYDGTGALVDDIQTGSLYLVIMSSDRTTPPIFDYYTRTRYIDN</sequence>
<keyword evidence="2" id="KW-0167">Capsid protein</keyword>
<evidence type="ECO:0000313" key="4">
    <source>
        <dbReference type="EMBL" id="AUM61651.1"/>
    </source>
</evidence>
<organism evidence="4">
    <name type="scientific">uncultured virus</name>
    <dbReference type="NCBI Taxonomy" id="340016"/>
    <lineage>
        <taxon>Viruses</taxon>
        <taxon>environmental samples</taxon>
    </lineage>
</organism>
<gene>
    <name evidence="4" type="primary">Cap</name>
</gene>
<name>A0A2K9LSI5_9VIRU</name>
<comment type="subcellular location">
    <subcellularLocation>
        <location evidence="1">Virion</location>
    </subcellularLocation>
</comment>
<dbReference type="Pfam" id="PF03898">
    <property type="entry name" value="TNV_CP"/>
    <property type="match status" value="1"/>
</dbReference>
<protein>
    <submittedName>
        <fullName evidence="4">Capsid</fullName>
    </submittedName>
</protein>
<dbReference type="SUPFAM" id="SSF88650">
    <property type="entry name" value="Satellite viruses"/>
    <property type="match status" value="1"/>
</dbReference>